<comment type="caution">
    <text evidence="2">The sequence shown here is derived from an EMBL/GenBank/DDBJ whole genome shotgun (WGS) entry which is preliminary data.</text>
</comment>
<keyword evidence="3" id="KW-1185">Reference proteome</keyword>
<sequence length="189" mass="20287">MSLLSGSQDDENRPLRSKGLLPAIGVGAAVYWITGIASMTTLGLVGIGAGVGYGVGSWIADKMQKKGDAQNKVQMDQLPWAVQVALQHWQEFVTRQAAGRQLSPADVDAIWAQFEQYEPTHAANARALVRGSSAAAASEPLSVLRCFASRVHRGAKVCLCRGRRGRWGGGQCGNYPGAQWSSDQRVFQC</sequence>
<keyword evidence="1" id="KW-0472">Membrane</keyword>
<protein>
    <submittedName>
        <fullName evidence="2">Uncharacterized protein</fullName>
    </submittedName>
</protein>
<evidence type="ECO:0000256" key="1">
    <source>
        <dbReference type="SAM" id="Phobius"/>
    </source>
</evidence>
<dbReference type="AlphaFoldDB" id="A0A812I7X3"/>
<dbReference type="OrthoDB" id="443282at2759"/>
<gene>
    <name evidence="2" type="ORF">SNAT2548_LOCUS3401</name>
</gene>
<proteinExistence type="predicted"/>
<organism evidence="2 3">
    <name type="scientific">Symbiodinium natans</name>
    <dbReference type="NCBI Taxonomy" id="878477"/>
    <lineage>
        <taxon>Eukaryota</taxon>
        <taxon>Sar</taxon>
        <taxon>Alveolata</taxon>
        <taxon>Dinophyceae</taxon>
        <taxon>Suessiales</taxon>
        <taxon>Symbiodiniaceae</taxon>
        <taxon>Symbiodinium</taxon>
    </lineage>
</organism>
<accession>A0A812I7X3</accession>
<evidence type="ECO:0000313" key="3">
    <source>
        <dbReference type="Proteomes" id="UP000604046"/>
    </source>
</evidence>
<keyword evidence="1" id="KW-1133">Transmembrane helix</keyword>
<evidence type="ECO:0000313" key="2">
    <source>
        <dbReference type="EMBL" id="CAE7028275.1"/>
    </source>
</evidence>
<dbReference type="EMBL" id="CAJNDS010000207">
    <property type="protein sequence ID" value="CAE7028275.1"/>
    <property type="molecule type" value="Genomic_DNA"/>
</dbReference>
<feature type="transmembrane region" description="Helical" evidence="1">
    <location>
        <begin position="29"/>
        <end position="56"/>
    </location>
</feature>
<dbReference type="Proteomes" id="UP000604046">
    <property type="component" value="Unassembled WGS sequence"/>
</dbReference>
<reference evidence="2" key="1">
    <citation type="submission" date="2021-02" db="EMBL/GenBank/DDBJ databases">
        <authorList>
            <person name="Dougan E. K."/>
            <person name="Rhodes N."/>
            <person name="Thang M."/>
            <person name="Chan C."/>
        </authorList>
    </citation>
    <scope>NUCLEOTIDE SEQUENCE</scope>
</reference>
<name>A0A812I7X3_9DINO</name>
<keyword evidence="1" id="KW-0812">Transmembrane</keyword>